<dbReference type="Gene3D" id="3.30.70.100">
    <property type="match status" value="1"/>
</dbReference>
<dbReference type="Proteomes" id="UP000824088">
    <property type="component" value="Unassembled WGS sequence"/>
</dbReference>
<evidence type="ECO:0000259" key="2">
    <source>
        <dbReference type="PROSITE" id="PS51502"/>
    </source>
</evidence>
<evidence type="ECO:0000313" key="3">
    <source>
        <dbReference type="EMBL" id="HIU21497.1"/>
    </source>
</evidence>
<evidence type="ECO:0000313" key="4">
    <source>
        <dbReference type="Proteomes" id="UP000824088"/>
    </source>
</evidence>
<protein>
    <submittedName>
        <fullName evidence="3">Dabb family protein</fullName>
    </submittedName>
</protein>
<dbReference type="InterPro" id="IPR044662">
    <property type="entry name" value="HS1/DABB1-like"/>
</dbReference>
<reference evidence="3" key="2">
    <citation type="journal article" date="2021" name="PeerJ">
        <title>Extensive microbial diversity within the chicken gut microbiome revealed by metagenomics and culture.</title>
        <authorList>
            <person name="Gilroy R."/>
            <person name="Ravi A."/>
            <person name="Getino M."/>
            <person name="Pursley I."/>
            <person name="Horton D.L."/>
            <person name="Alikhan N.F."/>
            <person name="Baker D."/>
            <person name="Gharbi K."/>
            <person name="Hall N."/>
            <person name="Watson M."/>
            <person name="Adriaenssens E.M."/>
            <person name="Foster-Nyarko E."/>
            <person name="Jarju S."/>
            <person name="Secka A."/>
            <person name="Antonio M."/>
            <person name="Oren A."/>
            <person name="Chaudhuri R.R."/>
            <person name="La Ragione R."/>
            <person name="Hildebrand F."/>
            <person name="Pallen M.J."/>
        </authorList>
    </citation>
    <scope>NUCLEOTIDE SEQUENCE</scope>
    <source>
        <strain evidence="3">1063</strain>
    </source>
</reference>
<dbReference type="EMBL" id="DVMN01000083">
    <property type="protein sequence ID" value="HIU21497.1"/>
    <property type="molecule type" value="Genomic_DNA"/>
</dbReference>
<comment type="subunit">
    <text evidence="1">Homodimer.</text>
</comment>
<dbReference type="SUPFAM" id="SSF54909">
    <property type="entry name" value="Dimeric alpha+beta barrel"/>
    <property type="match status" value="1"/>
</dbReference>
<proteinExistence type="predicted"/>
<comment type="caution">
    <text evidence="3">The sequence shown here is derived from an EMBL/GenBank/DDBJ whole genome shotgun (WGS) entry which is preliminary data.</text>
</comment>
<dbReference type="PANTHER" id="PTHR33178:SF10">
    <property type="entry name" value="STRESS-RESPONSE A_B BARREL DOMAIN-CONTAINING PROTEIN"/>
    <property type="match status" value="1"/>
</dbReference>
<dbReference type="PROSITE" id="PS51502">
    <property type="entry name" value="S_R_A_B_BARREL"/>
    <property type="match status" value="1"/>
</dbReference>
<name>A0A9D1HSH7_9FIRM</name>
<gene>
    <name evidence="3" type="ORF">IAD51_04620</name>
</gene>
<reference evidence="3" key="1">
    <citation type="submission" date="2020-10" db="EMBL/GenBank/DDBJ databases">
        <authorList>
            <person name="Gilroy R."/>
        </authorList>
    </citation>
    <scope>NUCLEOTIDE SEQUENCE</scope>
    <source>
        <strain evidence="3">1063</strain>
    </source>
</reference>
<sequence>MVKHIVCYKFAQPDADVLAKTKEVFESMVGRVPEVKSLSAGIDALHSPRSYDMVLEVTFDSFGDMANYQKNEYHVSVVKKHVHSVVESSVSVDYEF</sequence>
<dbReference type="Pfam" id="PF07876">
    <property type="entry name" value="Dabb"/>
    <property type="match status" value="1"/>
</dbReference>
<dbReference type="AlphaFoldDB" id="A0A9D1HSH7"/>
<organism evidence="3 4">
    <name type="scientific">Candidatus Limadaptatus stercorigallinarum</name>
    <dbReference type="NCBI Taxonomy" id="2840845"/>
    <lineage>
        <taxon>Bacteria</taxon>
        <taxon>Bacillati</taxon>
        <taxon>Bacillota</taxon>
        <taxon>Clostridia</taxon>
        <taxon>Eubacteriales</taxon>
        <taxon>Candidatus Limadaptatus</taxon>
    </lineage>
</organism>
<dbReference type="SMART" id="SM00886">
    <property type="entry name" value="Dabb"/>
    <property type="match status" value="1"/>
</dbReference>
<accession>A0A9D1HSH7</accession>
<dbReference type="InterPro" id="IPR011008">
    <property type="entry name" value="Dimeric_a/b-barrel"/>
</dbReference>
<feature type="domain" description="Stress-response A/B barrel" evidence="2">
    <location>
        <begin position="2"/>
        <end position="94"/>
    </location>
</feature>
<evidence type="ECO:0000256" key="1">
    <source>
        <dbReference type="ARBA" id="ARBA00011738"/>
    </source>
</evidence>
<dbReference type="InterPro" id="IPR013097">
    <property type="entry name" value="Dabb"/>
</dbReference>
<dbReference type="PANTHER" id="PTHR33178">
    <property type="match status" value="1"/>
</dbReference>